<accession>A0A1G2F3G1</accession>
<dbReference type="Gene3D" id="3.70.10.10">
    <property type="match status" value="1"/>
</dbReference>
<evidence type="ECO:0000313" key="14">
    <source>
        <dbReference type="Proteomes" id="UP000177810"/>
    </source>
</evidence>
<feature type="domain" description="DNA polymerase III beta sliding clamp C-terminal" evidence="12">
    <location>
        <begin position="253"/>
        <end position="372"/>
    </location>
</feature>
<dbReference type="InterPro" id="IPR046938">
    <property type="entry name" value="DNA_clamp_sf"/>
</dbReference>
<evidence type="ECO:0000256" key="1">
    <source>
        <dbReference type="ARBA" id="ARBA00004496"/>
    </source>
</evidence>
<dbReference type="GO" id="GO:0008408">
    <property type="term" value="F:3'-5' exonuclease activity"/>
    <property type="evidence" value="ECO:0007669"/>
    <property type="project" value="InterPro"/>
</dbReference>
<evidence type="ECO:0000256" key="8">
    <source>
        <dbReference type="ARBA" id="ARBA00023125"/>
    </source>
</evidence>
<protein>
    <recommendedName>
        <fullName evidence="9">Beta sliding clamp</fullName>
    </recommendedName>
</protein>
<dbReference type="InterPro" id="IPR022637">
    <property type="entry name" value="DNA_polIII_beta_cen"/>
</dbReference>
<keyword evidence="5 9" id="KW-0548">Nucleotidyltransferase</keyword>
<comment type="caution">
    <text evidence="13">The sequence shown here is derived from an EMBL/GenBank/DDBJ whole genome shotgun (WGS) entry which is preliminary data.</text>
</comment>
<dbReference type="GO" id="GO:0003677">
    <property type="term" value="F:DNA binding"/>
    <property type="evidence" value="ECO:0007669"/>
    <property type="project" value="UniProtKB-UniRule"/>
</dbReference>
<proteinExistence type="inferred from homology"/>
<evidence type="ECO:0000256" key="6">
    <source>
        <dbReference type="ARBA" id="ARBA00022705"/>
    </source>
</evidence>
<evidence type="ECO:0000256" key="2">
    <source>
        <dbReference type="ARBA" id="ARBA00010752"/>
    </source>
</evidence>
<dbReference type="InterPro" id="IPR022634">
    <property type="entry name" value="DNA_polIII_beta_N"/>
</dbReference>
<dbReference type="SMART" id="SM00480">
    <property type="entry name" value="POL3Bc"/>
    <property type="match status" value="1"/>
</dbReference>
<comment type="similarity">
    <text evidence="2 9">Belongs to the beta sliding clamp family.</text>
</comment>
<dbReference type="EMBL" id="MHMT01000026">
    <property type="protein sequence ID" value="OGZ32081.1"/>
    <property type="molecule type" value="Genomic_DNA"/>
</dbReference>
<dbReference type="Pfam" id="PF00712">
    <property type="entry name" value="DNA_pol3_beta"/>
    <property type="match status" value="1"/>
</dbReference>
<name>A0A1G2F3G1_9BACT</name>
<evidence type="ECO:0000256" key="5">
    <source>
        <dbReference type="ARBA" id="ARBA00022695"/>
    </source>
</evidence>
<evidence type="ECO:0000256" key="4">
    <source>
        <dbReference type="ARBA" id="ARBA00022679"/>
    </source>
</evidence>
<evidence type="ECO:0000256" key="9">
    <source>
        <dbReference type="PIRNR" id="PIRNR000804"/>
    </source>
</evidence>
<keyword evidence="3 9" id="KW-0963">Cytoplasm</keyword>
<evidence type="ECO:0000256" key="7">
    <source>
        <dbReference type="ARBA" id="ARBA00022932"/>
    </source>
</evidence>
<gene>
    <name evidence="13" type="ORF">A2V69_01280</name>
</gene>
<dbReference type="Pfam" id="PF02767">
    <property type="entry name" value="DNA_pol3_beta_2"/>
    <property type="match status" value="1"/>
</dbReference>
<dbReference type="GO" id="GO:0006271">
    <property type="term" value="P:DNA strand elongation involved in DNA replication"/>
    <property type="evidence" value="ECO:0007669"/>
    <property type="project" value="TreeGrafter"/>
</dbReference>
<dbReference type="PANTHER" id="PTHR30478">
    <property type="entry name" value="DNA POLYMERASE III SUBUNIT BETA"/>
    <property type="match status" value="1"/>
</dbReference>
<dbReference type="Pfam" id="PF02768">
    <property type="entry name" value="DNA_pol3_beta_3"/>
    <property type="match status" value="1"/>
</dbReference>
<dbReference type="Proteomes" id="UP000177810">
    <property type="component" value="Unassembled WGS sequence"/>
</dbReference>
<dbReference type="InterPro" id="IPR022635">
    <property type="entry name" value="DNA_polIII_beta_C"/>
</dbReference>
<dbReference type="Gene3D" id="3.10.150.10">
    <property type="entry name" value="DNA Polymerase III, subunit A, domain 2"/>
    <property type="match status" value="1"/>
</dbReference>
<evidence type="ECO:0000256" key="3">
    <source>
        <dbReference type="ARBA" id="ARBA00022490"/>
    </source>
</evidence>
<dbReference type="InterPro" id="IPR001001">
    <property type="entry name" value="DNA_polIII_beta"/>
</dbReference>
<dbReference type="GO" id="GO:0005737">
    <property type="term" value="C:cytoplasm"/>
    <property type="evidence" value="ECO:0007669"/>
    <property type="project" value="UniProtKB-SubCell"/>
</dbReference>
<dbReference type="STRING" id="1801990.A2V69_01280"/>
<sequence length="374" mass="42457">MKIICLQENLKNGLNVVQNIIGKNLTLPILNNILLITDKKQLKLSTTDLEIAITNYIICKTEKEGGITVPARILVNFINNLPNKKIEISIKNNIIYLKCDNFKSNIKGLDIKDFPIIPKIKNEPTLEVNYLTLKNALEQVINFTSFSDIRPEITGVFFNFSSDKEIKIVATDSFRLGEKIIYLKDNKINKNNQGSVIVPGKTIQELIRILSNLEKDEEGLVKISIENNQILFNFSKIQIISKLIEGSYPNYQQLMSKQFETNILINKEELVKAIKLSSFFSSKINDIRLKIDSKKSLISIFSQDIELGENLSDLQAEVKGKDLEIIFNHKYLLDGLNSINTKRVFIGFNGETSPGIIKPEGDDSFNYVIMPIKL</sequence>
<feature type="domain" description="DNA polymerase III beta sliding clamp N-terminal" evidence="10">
    <location>
        <begin position="1"/>
        <end position="118"/>
    </location>
</feature>
<keyword evidence="4 9" id="KW-0808">Transferase</keyword>
<evidence type="ECO:0000259" key="11">
    <source>
        <dbReference type="Pfam" id="PF02767"/>
    </source>
</evidence>
<dbReference type="CDD" id="cd00140">
    <property type="entry name" value="beta_clamp"/>
    <property type="match status" value="1"/>
</dbReference>
<organism evidence="13 14">
    <name type="scientific">Candidatus Portnoybacteria bacterium RBG_13_40_8</name>
    <dbReference type="NCBI Taxonomy" id="1801990"/>
    <lineage>
        <taxon>Bacteria</taxon>
        <taxon>Candidatus Portnoyibacteriota</taxon>
    </lineage>
</organism>
<comment type="subcellular location">
    <subcellularLocation>
        <location evidence="1 9">Cytoplasm</location>
    </subcellularLocation>
</comment>
<comment type="subunit">
    <text evidence="9">Forms a ring-shaped head-to-tail homodimer around DNA.</text>
</comment>
<dbReference type="GO" id="GO:0003887">
    <property type="term" value="F:DNA-directed DNA polymerase activity"/>
    <property type="evidence" value="ECO:0007669"/>
    <property type="project" value="UniProtKB-UniRule"/>
</dbReference>
<dbReference type="PANTHER" id="PTHR30478:SF0">
    <property type="entry name" value="BETA SLIDING CLAMP"/>
    <property type="match status" value="1"/>
</dbReference>
<dbReference type="GO" id="GO:0009360">
    <property type="term" value="C:DNA polymerase III complex"/>
    <property type="evidence" value="ECO:0007669"/>
    <property type="project" value="InterPro"/>
</dbReference>
<reference evidence="13 14" key="1">
    <citation type="journal article" date="2016" name="Nat. Commun.">
        <title>Thousands of microbial genomes shed light on interconnected biogeochemical processes in an aquifer system.</title>
        <authorList>
            <person name="Anantharaman K."/>
            <person name="Brown C.T."/>
            <person name="Hug L.A."/>
            <person name="Sharon I."/>
            <person name="Castelle C.J."/>
            <person name="Probst A.J."/>
            <person name="Thomas B.C."/>
            <person name="Singh A."/>
            <person name="Wilkins M.J."/>
            <person name="Karaoz U."/>
            <person name="Brodie E.L."/>
            <person name="Williams K.H."/>
            <person name="Hubbard S.S."/>
            <person name="Banfield J.F."/>
        </authorList>
    </citation>
    <scope>NUCLEOTIDE SEQUENCE [LARGE SCALE GENOMIC DNA]</scope>
</reference>
<comment type="function">
    <text evidence="9">Confers DNA tethering and processivity to DNA polymerases and other proteins. Acts as a clamp, forming a ring around DNA (a reaction catalyzed by the clamp-loading complex) which diffuses in an ATP-independent manner freely and bidirectionally along dsDNA. Initially characterized for its ability to contact the catalytic subunit of DNA polymerase III (Pol III), a complex, multichain enzyme responsible for most of the replicative synthesis in bacteria; Pol III exhibits 3'-5' exonuclease proofreading activity. The beta chain is required for initiation of replication as well as for processivity of DNA replication.</text>
</comment>
<keyword evidence="8" id="KW-0238">DNA-binding</keyword>
<evidence type="ECO:0000259" key="10">
    <source>
        <dbReference type="Pfam" id="PF00712"/>
    </source>
</evidence>
<evidence type="ECO:0000259" key="12">
    <source>
        <dbReference type="Pfam" id="PF02768"/>
    </source>
</evidence>
<keyword evidence="7 9" id="KW-0239">DNA-directed DNA polymerase</keyword>
<dbReference type="SUPFAM" id="SSF55979">
    <property type="entry name" value="DNA clamp"/>
    <property type="match status" value="3"/>
</dbReference>
<keyword evidence="6 9" id="KW-0235">DNA replication</keyword>
<dbReference type="PIRSF" id="PIRSF000804">
    <property type="entry name" value="DNA_pol_III_b"/>
    <property type="match status" value="1"/>
</dbReference>
<dbReference type="AlphaFoldDB" id="A0A1G2F3G1"/>
<dbReference type="NCBIfam" id="TIGR00663">
    <property type="entry name" value="dnan"/>
    <property type="match status" value="1"/>
</dbReference>
<evidence type="ECO:0000313" key="13">
    <source>
        <dbReference type="EMBL" id="OGZ32081.1"/>
    </source>
</evidence>
<feature type="domain" description="DNA polymerase III beta sliding clamp central" evidence="11">
    <location>
        <begin position="130"/>
        <end position="250"/>
    </location>
</feature>